<dbReference type="InterPro" id="IPR023393">
    <property type="entry name" value="START-like_dom_sf"/>
</dbReference>
<name>A0A2N7RYI8_9MICC</name>
<dbReference type="Gene3D" id="3.30.530.20">
    <property type="match status" value="1"/>
</dbReference>
<dbReference type="InterPro" id="IPR019587">
    <property type="entry name" value="Polyketide_cyclase/dehydratase"/>
</dbReference>
<dbReference type="SUPFAM" id="SSF55961">
    <property type="entry name" value="Bet v1-like"/>
    <property type="match status" value="1"/>
</dbReference>
<reference evidence="1 2" key="1">
    <citation type="journal article" date="2017" name="Elife">
        <title>Extensive horizontal gene transfer in cheese-associated bacteria.</title>
        <authorList>
            <person name="Bonham K.S."/>
            <person name="Wolfe B.E."/>
            <person name="Dutton R.J."/>
        </authorList>
    </citation>
    <scope>NUCLEOTIDE SEQUENCE [LARGE SCALE GENOMIC DNA]</scope>
    <source>
        <strain evidence="1 2">JB182</strain>
    </source>
</reference>
<dbReference type="Pfam" id="PF10604">
    <property type="entry name" value="Polyketide_cyc2"/>
    <property type="match status" value="1"/>
</dbReference>
<organism evidence="1 2">
    <name type="scientific">Glutamicibacter arilaitensis</name>
    <dbReference type="NCBI Taxonomy" id="256701"/>
    <lineage>
        <taxon>Bacteria</taxon>
        <taxon>Bacillati</taxon>
        <taxon>Actinomycetota</taxon>
        <taxon>Actinomycetes</taxon>
        <taxon>Micrococcales</taxon>
        <taxon>Micrococcaceae</taxon>
        <taxon>Glutamicibacter</taxon>
    </lineage>
</organism>
<protein>
    <submittedName>
        <fullName evidence="1">ATPase</fullName>
    </submittedName>
</protein>
<sequence>MVDVSTSIVIDRPRSMVTGYAMNPLNAPNWYQNIHSVRRLDQDGFGLGSRTAFEVRFLGRNLSYTYEVIRFSENEEQVMATAQGPIPMRTTYRFEAIAPTATRVHLRNDGEPTGFGKLVAPLMETMMRRANIADLRALKGILENA</sequence>
<gene>
    <name evidence="1" type="ORF">CIK84_16500</name>
</gene>
<proteinExistence type="predicted"/>
<dbReference type="AlphaFoldDB" id="A0A2N7RYI8"/>
<dbReference type="EMBL" id="PNQX01000003">
    <property type="protein sequence ID" value="PMQ18959.1"/>
    <property type="molecule type" value="Genomic_DNA"/>
</dbReference>
<dbReference type="Proteomes" id="UP000235739">
    <property type="component" value="Unassembled WGS sequence"/>
</dbReference>
<comment type="caution">
    <text evidence="1">The sequence shown here is derived from an EMBL/GenBank/DDBJ whole genome shotgun (WGS) entry which is preliminary data.</text>
</comment>
<evidence type="ECO:0000313" key="2">
    <source>
        <dbReference type="Proteomes" id="UP000235739"/>
    </source>
</evidence>
<accession>A0A2N7RYI8</accession>
<evidence type="ECO:0000313" key="1">
    <source>
        <dbReference type="EMBL" id="PMQ18959.1"/>
    </source>
</evidence>